<feature type="transmembrane region" description="Helical" evidence="1">
    <location>
        <begin position="129"/>
        <end position="149"/>
    </location>
</feature>
<keyword evidence="4" id="KW-1185">Reference proteome</keyword>
<feature type="transmembrane region" description="Helical" evidence="1">
    <location>
        <begin position="385"/>
        <end position="405"/>
    </location>
</feature>
<dbReference type="InParanoid" id="A0A1C4YAZ7"/>
<accession>A0A1C4YAZ7</accession>
<feature type="transmembrane region" description="Helical" evidence="1">
    <location>
        <begin position="253"/>
        <end position="271"/>
    </location>
</feature>
<feature type="domain" description="DUF6311" evidence="2">
    <location>
        <begin position="114"/>
        <end position="416"/>
    </location>
</feature>
<dbReference type="EMBL" id="LT607413">
    <property type="protein sequence ID" value="SCF17840.1"/>
    <property type="molecule type" value="Genomic_DNA"/>
</dbReference>
<dbReference type="Proteomes" id="UP000198253">
    <property type="component" value="Chromosome I"/>
</dbReference>
<evidence type="ECO:0000256" key="1">
    <source>
        <dbReference type="SAM" id="Phobius"/>
    </source>
</evidence>
<organism evidence="3 4">
    <name type="scientific">Micromonospora echinospora</name>
    <name type="common">Micromonospora purpurea</name>
    <dbReference type="NCBI Taxonomy" id="1877"/>
    <lineage>
        <taxon>Bacteria</taxon>
        <taxon>Bacillati</taxon>
        <taxon>Actinomycetota</taxon>
        <taxon>Actinomycetes</taxon>
        <taxon>Micromonosporales</taxon>
        <taxon>Micromonosporaceae</taxon>
        <taxon>Micromonospora</taxon>
    </lineage>
</organism>
<proteinExistence type="predicted"/>
<evidence type="ECO:0000313" key="4">
    <source>
        <dbReference type="Proteomes" id="UP000198253"/>
    </source>
</evidence>
<feature type="transmembrane region" description="Helical" evidence="1">
    <location>
        <begin position="205"/>
        <end position="223"/>
    </location>
</feature>
<evidence type="ECO:0000259" key="2">
    <source>
        <dbReference type="Pfam" id="PF19830"/>
    </source>
</evidence>
<dbReference type="InterPro" id="IPR046278">
    <property type="entry name" value="DUF6311"/>
</dbReference>
<sequence length="644" mass="69479">MATVNTFTIAKVWTYAGSRRFRVRPVCPHTVGNVRSVPTSPSLLTGPPAPSSAPTRNRRADLVMVLVALALAVWVTSGLWRDPNGRAITVNSSDQALFEWLLAFGAHALTHGDNPLFTYLLNVPDGVNLAVNTSITVYAAVFAPLTYLIGPPATFLVILTLNLAATALAWYWLLSRHLVRAPLAAGVGALVIAFSPGMVSHANAHLNWSAGWLVPLLVWRLFAFREPGRWLRNGVIFGVLVAVAFSIAAEGLFFTALALVVFLAVWAAHPANRATVRAALPDFLRGTAVTAVVAGVLLAYPLWLHFAGPQRFHGTGFDPVVHSEDMAAYLAYPRRSVAGEAGLGTSLAPNPTEENSFFGVPLLLLAVACFVFLWRHAVATRRATLLALGVTAVVFTVLSWGPQAVVDGERTGFPLPFEWLGRLPVINAALPARLALVVAPVIGLLLAYTVDQLRADPPRRRSAGLAWAVGYALALVPLLPTPLLTIAREPIPEFVTSGTWREHVSPGGVLTPIPLTVDVTPDGQRWQAYALAHRQGEFALPAGFFLGPGGPDGRGRIGPVPRTFDSLMDQAGRTGRVPIITEGTRELVRDDLRHWRVEVVVLADRVHGAKYDLDEEALRQAATDLLGPPQRVRDVWLWKVPPAA</sequence>
<feature type="transmembrane region" description="Helical" evidence="1">
    <location>
        <begin position="181"/>
        <end position="199"/>
    </location>
</feature>
<feature type="transmembrane region" description="Helical" evidence="1">
    <location>
        <begin position="100"/>
        <end position="122"/>
    </location>
</feature>
<name>A0A1C4YAZ7_MICEC</name>
<gene>
    <name evidence="3" type="ORF">GA0070618_3765</name>
</gene>
<feature type="transmembrane region" description="Helical" evidence="1">
    <location>
        <begin position="425"/>
        <end position="450"/>
    </location>
</feature>
<protein>
    <recommendedName>
        <fullName evidence="2">DUF6311 domain-containing protein</fullName>
    </recommendedName>
</protein>
<dbReference type="AlphaFoldDB" id="A0A1C4YAZ7"/>
<feature type="transmembrane region" description="Helical" evidence="1">
    <location>
        <begin position="155"/>
        <end position="174"/>
    </location>
</feature>
<feature type="transmembrane region" description="Helical" evidence="1">
    <location>
        <begin position="62"/>
        <end position="80"/>
    </location>
</feature>
<dbReference type="Pfam" id="PF19830">
    <property type="entry name" value="DUF6311"/>
    <property type="match status" value="1"/>
</dbReference>
<keyword evidence="1" id="KW-1133">Transmembrane helix</keyword>
<feature type="transmembrane region" description="Helical" evidence="1">
    <location>
        <begin position="356"/>
        <end position="373"/>
    </location>
</feature>
<feature type="transmembrane region" description="Helical" evidence="1">
    <location>
        <begin position="230"/>
        <end position="247"/>
    </location>
</feature>
<feature type="transmembrane region" description="Helical" evidence="1">
    <location>
        <begin position="462"/>
        <end position="480"/>
    </location>
</feature>
<evidence type="ECO:0000313" key="3">
    <source>
        <dbReference type="EMBL" id="SCF17840.1"/>
    </source>
</evidence>
<keyword evidence="1" id="KW-0812">Transmembrane</keyword>
<keyword evidence="1" id="KW-0472">Membrane</keyword>
<reference evidence="4" key="1">
    <citation type="submission" date="2016-06" db="EMBL/GenBank/DDBJ databases">
        <authorList>
            <person name="Varghese N."/>
            <person name="Submissions Spin"/>
        </authorList>
    </citation>
    <scope>NUCLEOTIDE SEQUENCE [LARGE SCALE GENOMIC DNA]</scope>
    <source>
        <strain evidence="4">DSM 43816</strain>
    </source>
</reference>
<feature type="transmembrane region" description="Helical" evidence="1">
    <location>
        <begin position="283"/>
        <end position="303"/>
    </location>
</feature>